<dbReference type="Proteomes" id="UP000284547">
    <property type="component" value="Unassembled WGS sequence"/>
</dbReference>
<gene>
    <name evidence="1" type="ORF">D1012_06825</name>
</gene>
<dbReference type="InterPro" id="IPR029063">
    <property type="entry name" value="SAM-dependent_MTases_sf"/>
</dbReference>
<dbReference type="AlphaFoldDB" id="A0A411Z3I8"/>
<dbReference type="Gene3D" id="3.40.50.150">
    <property type="entry name" value="Vaccinia Virus protein VP39"/>
    <property type="match status" value="1"/>
</dbReference>
<sequence>MVKLVDRPIVTLPDVEAAALAVALHKAQVVLEYGSGGSTLMAAEMGKTVLSVESDAEWLDGMRDWFAQHPPKAEVVLHHADIGPTGKWGMPTGQKAFRKFPGYALDIWDHPRFRHPDLVLIDGRFRPACLLATAFRITRPVTVLFDDYAGREPYHAIEAMFRPVTIHGRMAEFHLEPSSIPADKLAWVMGWFLKPQ</sequence>
<reference evidence="1 2" key="1">
    <citation type="submission" date="2018-08" db="EMBL/GenBank/DDBJ databases">
        <title>Flavobacterium tibetense sp. nov., isolated from a wetland YonghuCo on Tibetan Plateau.</title>
        <authorList>
            <person name="Phurbu D."/>
            <person name="Lu H."/>
            <person name="Xing P."/>
        </authorList>
    </citation>
    <scope>NUCLEOTIDE SEQUENCE [LARGE SCALE GENOMIC DNA]</scope>
    <source>
        <strain evidence="1 2">DJC</strain>
    </source>
</reference>
<organism evidence="1 2">
    <name type="scientific">Pseudotabrizicola alkalilacus</name>
    <dbReference type="NCBI Taxonomy" id="2305252"/>
    <lineage>
        <taxon>Bacteria</taxon>
        <taxon>Pseudomonadati</taxon>
        <taxon>Pseudomonadota</taxon>
        <taxon>Alphaproteobacteria</taxon>
        <taxon>Rhodobacterales</taxon>
        <taxon>Paracoccaceae</taxon>
        <taxon>Pseudotabrizicola</taxon>
    </lineage>
</organism>
<name>A0A411Z3I8_9RHOB</name>
<dbReference type="SUPFAM" id="SSF53335">
    <property type="entry name" value="S-adenosyl-L-methionine-dependent methyltransferases"/>
    <property type="match status" value="1"/>
</dbReference>
<dbReference type="RefSeq" id="WP_118150622.1">
    <property type="nucleotide sequence ID" value="NZ_QWEY01000003.1"/>
</dbReference>
<proteinExistence type="predicted"/>
<dbReference type="OrthoDB" id="7445868at2"/>
<evidence type="ECO:0000313" key="2">
    <source>
        <dbReference type="Proteomes" id="UP000284547"/>
    </source>
</evidence>
<dbReference type="EMBL" id="QWEY01000003">
    <property type="protein sequence ID" value="RGP37631.1"/>
    <property type="molecule type" value="Genomic_DNA"/>
</dbReference>
<keyword evidence="2" id="KW-1185">Reference proteome</keyword>
<evidence type="ECO:0008006" key="3">
    <source>
        <dbReference type="Google" id="ProtNLM"/>
    </source>
</evidence>
<accession>A0A411Z3I8</accession>
<comment type="caution">
    <text evidence="1">The sequence shown here is derived from an EMBL/GenBank/DDBJ whole genome shotgun (WGS) entry which is preliminary data.</text>
</comment>
<evidence type="ECO:0000313" key="1">
    <source>
        <dbReference type="EMBL" id="RGP37631.1"/>
    </source>
</evidence>
<protein>
    <recommendedName>
        <fullName evidence="3">Class I SAM-dependent methyltransferase</fullName>
    </recommendedName>
</protein>